<dbReference type="AlphaFoldDB" id="A0A2K5WQF0"/>
<dbReference type="Proteomes" id="UP000233100">
    <property type="component" value="Chromosome 16"/>
</dbReference>
<organism evidence="14 15">
    <name type="scientific">Macaca fascicularis</name>
    <name type="common">Crab-eating macaque</name>
    <name type="synonym">Cynomolgus monkey</name>
    <dbReference type="NCBI Taxonomy" id="9541"/>
    <lineage>
        <taxon>Eukaryota</taxon>
        <taxon>Metazoa</taxon>
        <taxon>Chordata</taxon>
        <taxon>Craniata</taxon>
        <taxon>Vertebrata</taxon>
        <taxon>Euteleostomi</taxon>
        <taxon>Mammalia</taxon>
        <taxon>Eutheria</taxon>
        <taxon>Euarchontoglires</taxon>
        <taxon>Primates</taxon>
        <taxon>Haplorrhini</taxon>
        <taxon>Catarrhini</taxon>
        <taxon>Cercopithecidae</taxon>
        <taxon>Cercopithecinae</taxon>
        <taxon>Macaca</taxon>
    </lineage>
</organism>
<keyword evidence="6 11" id="KW-0653">Protein transport</keyword>
<evidence type="ECO:0000313" key="14">
    <source>
        <dbReference type="Ensembl" id="ENSMFAP00000039387.2"/>
    </source>
</evidence>
<dbReference type="GO" id="GO:0030126">
    <property type="term" value="C:COPI vesicle coat"/>
    <property type="evidence" value="ECO:0007669"/>
    <property type="project" value="UniProtKB-UniRule"/>
</dbReference>
<proteinExistence type="inferred from homology"/>
<accession>A0A2K5WQF0</accession>
<evidence type="ECO:0000256" key="9">
    <source>
        <dbReference type="ARBA" id="ARBA00023329"/>
    </source>
</evidence>
<feature type="compositionally biased region" description="Gly residues" evidence="12">
    <location>
        <begin position="19"/>
        <end position="50"/>
    </location>
</feature>
<comment type="similarity">
    <text evidence="2 11">Belongs to the adaptor complexes small subunit family.</text>
</comment>
<comment type="function">
    <text evidence="10">The coatomer is a cytosolic protein complex that binds to dilysine motifs and reversibly associates with Golgi non-clathrin-coated vesicles, which further mediate biosynthetic protein transport from the ER, via the Golgi up to the trans Golgi network. Coatomer complex is required for budding from Golgi membranes, and is essential for the retrograde Golgi-to-ER transport of dilysine-tagged proteins. The zeta subunit may be involved in regulating the coat assembly and, hence, the rate of biosynthetic protein transport due to its association-dissociation properties with the coatomer complex.</text>
</comment>
<evidence type="ECO:0000256" key="1">
    <source>
        <dbReference type="ARBA" id="ARBA00004255"/>
    </source>
</evidence>
<evidence type="ECO:0000256" key="3">
    <source>
        <dbReference type="ARBA" id="ARBA00022448"/>
    </source>
</evidence>
<feature type="compositionally biased region" description="Basic residues" evidence="12">
    <location>
        <begin position="7"/>
        <end position="17"/>
    </location>
</feature>
<dbReference type="InterPro" id="IPR039652">
    <property type="entry name" value="Coatomer_zeta"/>
</dbReference>
<dbReference type="Pfam" id="PF01217">
    <property type="entry name" value="Clat_adaptor_s"/>
    <property type="match status" value="1"/>
</dbReference>
<dbReference type="InterPro" id="IPR011012">
    <property type="entry name" value="Longin-like_dom_sf"/>
</dbReference>
<keyword evidence="4 11" id="KW-0963">Cytoplasm</keyword>
<comment type="subcellular location">
    <subcellularLocation>
        <location evidence="11">Cytoplasm</location>
    </subcellularLocation>
    <subcellularLocation>
        <location evidence="1 11">Golgi apparatus membrane</location>
        <topology evidence="1 11">Peripheral membrane protein</topology>
        <orientation evidence="1 11">Cytoplasmic side</orientation>
    </subcellularLocation>
    <subcellularLocation>
        <location evidence="11">Cytoplasmic vesicle</location>
        <location evidence="11">COPI-coated vesicle membrane</location>
        <topology evidence="11">Peripheral membrane protein</topology>
        <orientation evidence="11">Cytoplasmic side</orientation>
    </subcellularLocation>
</comment>
<dbReference type="CDD" id="cd14829">
    <property type="entry name" value="Zeta-COP"/>
    <property type="match status" value="1"/>
</dbReference>
<keyword evidence="3 11" id="KW-0813">Transport</keyword>
<dbReference type="Bgee" id="ENSMFAG00000045896">
    <property type="expression patterns" value="Expressed in skeletal muscle tissue and 13 other cell types or tissues"/>
</dbReference>
<keyword evidence="5 11" id="KW-0931">ER-Golgi transport</keyword>
<evidence type="ECO:0000256" key="5">
    <source>
        <dbReference type="ARBA" id="ARBA00022892"/>
    </source>
</evidence>
<keyword evidence="15" id="KW-1185">Reference proteome</keyword>
<feature type="domain" description="AP complex mu/sigma subunit" evidence="13">
    <location>
        <begin position="121"/>
        <end position="258"/>
    </location>
</feature>
<dbReference type="GO" id="GO:0000139">
    <property type="term" value="C:Golgi membrane"/>
    <property type="evidence" value="ECO:0007669"/>
    <property type="project" value="UniProtKB-SubCell"/>
</dbReference>
<evidence type="ECO:0000256" key="10">
    <source>
        <dbReference type="ARBA" id="ARBA00045555"/>
    </source>
</evidence>
<reference evidence="14" key="3">
    <citation type="submission" date="2025-09" db="UniProtKB">
        <authorList>
            <consortium name="Ensembl"/>
        </authorList>
    </citation>
    <scope>IDENTIFICATION</scope>
</reference>
<keyword evidence="9 11" id="KW-0968">Cytoplasmic vesicle</keyword>
<dbReference type="Ensembl" id="ENSMFAT00000013650.2">
    <property type="protein sequence ID" value="ENSMFAP00000039387.2"/>
    <property type="gene ID" value="ENSMFAG00000045896.2"/>
</dbReference>
<dbReference type="GO" id="GO:0006890">
    <property type="term" value="P:retrograde vesicle-mediated transport, Golgi to endoplasmic reticulum"/>
    <property type="evidence" value="ECO:0007669"/>
    <property type="project" value="UniProtKB-UniRule"/>
</dbReference>
<evidence type="ECO:0000256" key="2">
    <source>
        <dbReference type="ARBA" id="ARBA00006972"/>
    </source>
</evidence>
<dbReference type="GeneTree" id="ENSGT00390000004405"/>
<dbReference type="STRING" id="9541.ENSMFAP00000039387"/>
<reference evidence="14" key="2">
    <citation type="submission" date="2025-08" db="UniProtKB">
        <authorList>
            <consortium name="Ensembl"/>
        </authorList>
    </citation>
    <scope>IDENTIFICATION</scope>
</reference>
<evidence type="ECO:0000313" key="15">
    <source>
        <dbReference type="Proteomes" id="UP000233100"/>
    </source>
</evidence>
<dbReference type="Gene3D" id="3.30.450.60">
    <property type="match status" value="1"/>
</dbReference>
<evidence type="ECO:0000256" key="7">
    <source>
        <dbReference type="ARBA" id="ARBA00023034"/>
    </source>
</evidence>
<evidence type="ECO:0000259" key="13">
    <source>
        <dbReference type="Pfam" id="PF01217"/>
    </source>
</evidence>
<feature type="region of interest" description="Disordered" evidence="12">
    <location>
        <begin position="1"/>
        <end position="100"/>
    </location>
</feature>
<dbReference type="PANTHER" id="PTHR11043">
    <property type="entry name" value="ZETA-COAT PROTEIN"/>
    <property type="match status" value="1"/>
</dbReference>
<evidence type="ECO:0000256" key="12">
    <source>
        <dbReference type="SAM" id="MobiDB-lite"/>
    </source>
</evidence>
<evidence type="ECO:0000256" key="6">
    <source>
        <dbReference type="ARBA" id="ARBA00022927"/>
    </source>
</evidence>
<sequence>QENGAPRKGRPRGRRGGRGGEGGSGGGEGGGGEVGRAGEGGAPGGGSGGPGRRELGRDGAGLRGAANSELARPAAGNFVSPLTGPRTREEKFVPAPTGEEACPESVGAGLKFWLQEPSLYTIKAVFILDNDGRRLLAKYYDDTFPSMKEQMVFEKNVFNKTSRTESEIAFFGGMTIVYKNSIDLFLYVVGSSYENELMLMSVLTCLFESLNHMLRKNVEKRWLLENMDGAFLVLDEIVDGGVILESDPQQVIQKVNFRADDGGLTEQSVAQVSLLRLILLVWNFLPWR</sequence>
<comment type="subunit">
    <text evidence="11">Oligomeric complex that consists of at least the alpha, beta, beta', gamma, delta, epsilon and zeta subunits.</text>
</comment>
<protein>
    <recommendedName>
        <fullName evidence="11">Coatomer subunit zeta</fullName>
    </recommendedName>
</protein>
<evidence type="ECO:0000256" key="8">
    <source>
        <dbReference type="ARBA" id="ARBA00023136"/>
    </source>
</evidence>
<dbReference type="GO" id="GO:0006886">
    <property type="term" value="P:intracellular protein transport"/>
    <property type="evidence" value="ECO:0007669"/>
    <property type="project" value="TreeGrafter"/>
</dbReference>
<dbReference type="InterPro" id="IPR022775">
    <property type="entry name" value="AP_mu_sigma_su"/>
</dbReference>
<keyword evidence="7 11" id="KW-0333">Golgi apparatus</keyword>
<dbReference type="SUPFAM" id="SSF64356">
    <property type="entry name" value="SNARE-like"/>
    <property type="match status" value="1"/>
</dbReference>
<keyword evidence="8 11" id="KW-0472">Membrane</keyword>
<dbReference type="VEuPathDB" id="HostDB:ENSMFAG00000045896"/>
<evidence type="ECO:0000256" key="4">
    <source>
        <dbReference type="ARBA" id="ARBA00022490"/>
    </source>
</evidence>
<reference evidence="14 15" key="1">
    <citation type="submission" date="2013-03" db="EMBL/GenBank/DDBJ databases">
        <authorList>
            <person name="Warren W."/>
            <person name="Wilson R.K."/>
        </authorList>
    </citation>
    <scope>NUCLEOTIDE SEQUENCE</scope>
</reference>
<dbReference type="GO" id="GO:0006891">
    <property type="term" value="P:intra-Golgi vesicle-mediated transport"/>
    <property type="evidence" value="ECO:0007669"/>
    <property type="project" value="TreeGrafter"/>
</dbReference>
<evidence type="ECO:0000256" key="11">
    <source>
        <dbReference type="RuleBase" id="RU366053"/>
    </source>
</evidence>
<dbReference type="FunFam" id="3.30.450.60:FF:000008">
    <property type="entry name" value="Coatomer subunit zeta-1 isoform 1"/>
    <property type="match status" value="1"/>
</dbReference>
<name>A0A2K5WQF0_MACFA</name>
<dbReference type="PANTHER" id="PTHR11043:SF4">
    <property type="entry name" value="COATOMER SUBUNIT ZETA-2"/>
    <property type="match status" value="1"/>
</dbReference>
<gene>
    <name evidence="14" type="primary">COPZ2</name>
</gene>